<organism evidence="9 10">
    <name type="scientific">Botryosphaeria dothidea</name>
    <dbReference type="NCBI Taxonomy" id="55169"/>
    <lineage>
        <taxon>Eukaryota</taxon>
        <taxon>Fungi</taxon>
        <taxon>Dikarya</taxon>
        <taxon>Ascomycota</taxon>
        <taxon>Pezizomycotina</taxon>
        <taxon>Dothideomycetes</taxon>
        <taxon>Dothideomycetes incertae sedis</taxon>
        <taxon>Botryosphaeriales</taxon>
        <taxon>Botryosphaeriaceae</taxon>
        <taxon>Botryosphaeria</taxon>
    </lineage>
</organism>
<sequence>MSAPMNSLEGKVAIITGAAKGIGRATALRLASLGASVVINYATSAKAADELVQQIGADRALAVQADAGNVSEMEELVNKTVEKFGKIDIVIPNAAMLPMCDLAGTSEEQFDKTMQLNVKGPYFLCQKAAPHMPSGSHVILISTTVCHSSSVMPNYLLYATTKGAIEQMTRLMAKDLGRKGISVNAVAPGPTGTDLFYEGKSEQLLNTIRGWSPFNRIGEPDEIAEVIAFVSGSRWVSEALDRGPRKISGRRVIVTAEIRRGIVGSKTADEEMIESPGGTQWALSPVTTPTSALKFWRDWRGKDGPPVNAAMDSLDHAAEERSQAARTLQALVLHVTQARRLAFSESRECSGRSLRSGACARSDSVSMTVLGRPALPFLSLRALVPQALRVPRVLRARLPAGAALSIRKVAPLIGAHLLPRCLHNPAAARLSVPHKHTALHPPPAHLRSSFSSLGRTRKVRTPLPPHSPAFKSLMLTPICCSSIDVPERVPASRTPASLLHAQTHPIYAMSQYDRKAVHFGGGNIGRGFVAEFLHKSGYEVVFVDVMDQIINALNSTKSYTVTEIGEDGERTFQIDHYRALNSKYNMDQVVKEIATADVVTCAVGPNILKFIAEPVAKGIESRELDYPLAVIACENAINATNTWRGFIEERLSDETKSKIDSKARFANSAIDRIVPHQDPDAGLNVKIEKFFEWCVELPPFKGAQHPQIDGVHFVDNLEPYIERKLYTVNTSHASAAYYGYNRGKKLIHETMRDKEIHDLVRDCLRETAHLIVNKHGIPADEQSDYVEKIVDRISNPALQDDVKRVGRAPLRKLSRKERFIGPASQLAEMGESFTNLLNAAEQALRFQNVEGDEESFELATILKENDSKAATTQITGLEESHPLFPHILKKVELVQQEKK</sequence>
<dbReference type="GO" id="GO:0019592">
    <property type="term" value="P:mannitol catabolic process"/>
    <property type="evidence" value="ECO:0007669"/>
    <property type="project" value="TreeGrafter"/>
</dbReference>
<evidence type="ECO:0000313" key="9">
    <source>
        <dbReference type="EMBL" id="KAF4308669.1"/>
    </source>
</evidence>
<evidence type="ECO:0000259" key="8">
    <source>
        <dbReference type="Pfam" id="PF08125"/>
    </source>
</evidence>
<evidence type="ECO:0000313" key="10">
    <source>
        <dbReference type="Proteomes" id="UP000572817"/>
    </source>
</evidence>
<evidence type="ECO:0000259" key="7">
    <source>
        <dbReference type="Pfam" id="PF01232"/>
    </source>
</evidence>
<evidence type="ECO:0000256" key="5">
    <source>
        <dbReference type="ARBA" id="ARBA00023002"/>
    </source>
</evidence>
<accession>A0A8H4IWX0</accession>
<feature type="domain" description="Mannitol dehydrogenase C-terminal" evidence="8">
    <location>
        <begin position="716"/>
        <end position="858"/>
    </location>
</feature>
<dbReference type="SUPFAM" id="SSF51735">
    <property type="entry name" value="NAD(P)-binding Rossmann-fold domains"/>
    <property type="match status" value="2"/>
</dbReference>
<dbReference type="PRINTS" id="PR00081">
    <property type="entry name" value="GDHRDH"/>
</dbReference>
<evidence type="ECO:0000256" key="6">
    <source>
        <dbReference type="ARBA" id="ARBA00023027"/>
    </source>
</evidence>
<dbReference type="Pfam" id="PF13561">
    <property type="entry name" value="adh_short_C2"/>
    <property type="match status" value="1"/>
</dbReference>
<dbReference type="Pfam" id="PF01232">
    <property type="entry name" value="Mannitol_dh"/>
    <property type="match status" value="1"/>
</dbReference>
<keyword evidence="6" id="KW-0520">NAD</keyword>
<protein>
    <recommendedName>
        <fullName evidence="3">Mannitol-1-phosphate 5-dehydrogenase</fullName>
        <ecNumber evidence="2">1.1.1.17</ecNumber>
    </recommendedName>
</protein>
<name>A0A8H4IWX0_9PEZI</name>
<dbReference type="OrthoDB" id="418169at2759"/>
<dbReference type="GO" id="GO:0008926">
    <property type="term" value="F:mannitol-1-phosphate 5-dehydrogenase activity"/>
    <property type="evidence" value="ECO:0007669"/>
    <property type="project" value="UniProtKB-EC"/>
</dbReference>
<dbReference type="HAMAP" id="MF_00196">
    <property type="entry name" value="Mannitol_dehydrog"/>
    <property type="match status" value="1"/>
</dbReference>
<gene>
    <name evidence="9" type="ORF">GTA08_BOTSDO03893</name>
</gene>
<evidence type="ECO:0000256" key="3">
    <source>
        <dbReference type="ARBA" id="ARBA00016219"/>
    </source>
</evidence>
<dbReference type="Proteomes" id="UP000572817">
    <property type="component" value="Unassembled WGS sequence"/>
</dbReference>
<feature type="domain" description="Mannitol dehydrogenase N-terminal" evidence="7">
    <location>
        <begin position="515"/>
        <end position="708"/>
    </location>
</feature>
<dbReference type="NCBIfam" id="NF002652">
    <property type="entry name" value="PRK02318.2-5"/>
    <property type="match status" value="1"/>
</dbReference>
<dbReference type="EC" id="1.1.1.17" evidence="2"/>
<dbReference type="PROSITE" id="PS00061">
    <property type="entry name" value="ADH_SHORT"/>
    <property type="match status" value="1"/>
</dbReference>
<dbReference type="InterPro" id="IPR013118">
    <property type="entry name" value="Mannitol_DH_C"/>
</dbReference>
<dbReference type="InterPro" id="IPR008927">
    <property type="entry name" value="6-PGluconate_DH-like_C_sf"/>
</dbReference>
<evidence type="ECO:0000256" key="1">
    <source>
        <dbReference type="ARBA" id="ARBA00006541"/>
    </source>
</evidence>
<keyword evidence="5" id="KW-0560">Oxidoreductase</keyword>
<comment type="caution">
    <text evidence="9">The sequence shown here is derived from an EMBL/GenBank/DDBJ whole genome shotgun (WGS) entry which is preliminary data.</text>
</comment>
<keyword evidence="10" id="KW-1185">Reference proteome</keyword>
<dbReference type="FunFam" id="3.40.50.720:FF:000084">
    <property type="entry name" value="Short-chain dehydrogenase reductase"/>
    <property type="match status" value="1"/>
</dbReference>
<dbReference type="Gene3D" id="1.10.1040.10">
    <property type="entry name" value="N-(1-d-carboxylethyl)-l-norvaline Dehydrogenase, domain 2"/>
    <property type="match status" value="1"/>
</dbReference>
<dbReference type="InterPro" id="IPR013131">
    <property type="entry name" value="Mannitol_DH_N"/>
</dbReference>
<dbReference type="EMBL" id="WWBZ02000022">
    <property type="protein sequence ID" value="KAF4308669.1"/>
    <property type="molecule type" value="Genomic_DNA"/>
</dbReference>
<evidence type="ECO:0000256" key="4">
    <source>
        <dbReference type="ARBA" id="ARBA00022857"/>
    </source>
</evidence>
<dbReference type="Gene3D" id="3.40.50.720">
    <property type="entry name" value="NAD(P)-binding Rossmann-like Domain"/>
    <property type="match status" value="2"/>
</dbReference>
<dbReference type="GO" id="GO:0005829">
    <property type="term" value="C:cytosol"/>
    <property type="evidence" value="ECO:0007669"/>
    <property type="project" value="TreeGrafter"/>
</dbReference>
<dbReference type="InterPro" id="IPR002347">
    <property type="entry name" value="SDR_fam"/>
</dbReference>
<dbReference type="PANTHER" id="PTHR30524:SF0">
    <property type="entry name" value="ALTRONATE OXIDOREDUCTASE-RELATED"/>
    <property type="match status" value="1"/>
</dbReference>
<proteinExistence type="inferred from homology"/>
<dbReference type="InterPro" id="IPR020904">
    <property type="entry name" value="Sc_DH/Rdtase_CS"/>
</dbReference>
<evidence type="ECO:0000256" key="2">
    <source>
        <dbReference type="ARBA" id="ARBA00012939"/>
    </source>
</evidence>
<reference evidence="9" key="1">
    <citation type="submission" date="2020-04" db="EMBL/GenBank/DDBJ databases">
        <title>Genome Assembly and Annotation of Botryosphaeria dothidea sdau 11-99, a Latent Pathogen of Apple Fruit Ring Rot in China.</title>
        <authorList>
            <person name="Yu C."/>
            <person name="Diao Y."/>
            <person name="Lu Q."/>
            <person name="Zhao J."/>
            <person name="Cui S."/>
            <person name="Peng C."/>
            <person name="He B."/>
            <person name="Liu H."/>
        </authorList>
    </citation>
    <scope>NUCLEOTIDE SEQUENCE [LARGE SCALE GENOMIC DNA]</scope>
    <source>
        <strain evidence="9">Sdau11-99</strain>
    </source>
</reference>
<dbReference type="SUPFAM" id="SSF48179">
    <property type="entry name" value="6-phosphogluconate dehydrogenase C-terminal domain-like"/>
    <property type="match status" value="1"/>
</dbReference>
<dbReference type="InterPro" id="IPR013328">
    <property type="entry name" value="6PGD_dom2"/>
</dbReference>
<dbReference type="AlphaFoldDB" id="A0A8H4IWX0"/>
<keyword evidence="4" id="KW-0521">NADP</keyword>
<dbReference type="PANTHER" id="PTHR30524">
    <property type="entry name" value="MANNITOL-1-PHOSPHATE 5-DEHYDROGENASE"/>
    <property type="match status" value="1"/>
</dbReference>
<dbReference type="InterPro" id="IPR036291">
    <property type="entry name" value="NAD(P)-bd_dom_sf"/>
</dbReference>
<dbReference type="Pfam" id="PF08125">
    <property type="entry name" value="Mannitol_dh_C"/>
    <property type="match status" value="1"/>
</dbReference>
<dbReference type="InterPro" id="IPR023028">
    <property type="entry name" value="Mannitol_1_phos_5_DH"/>
</dbReference>
<comment type="similarity">
    <text evidence="1">Belongs to the mannitol dehydrogenase family.</text>
</comment>